<keyword evidence="3" id="KW-0645">Protease</keyword>
<proteinExistence type="predicted"/>
<dbReference type="InterPro" id="IPR003675">
    <property type="entry name" value="Rce1/LyrA-like_dom"/>
</dbReference>
<dbReference type="Pfam" id="PF02517">
    <property type="entry name" value="Rce1-like"/>
    <property type="match status" value="1"/>
</dbReference>
<comment type="caution">
    <text evidence="3">The sequence shown here is derived from an EMBL/GenBank/DDBJ whole genome shotgun (WGS) entry which is preliminary data.</text>
</comment>
<accession>A0A839JYR5</accession>
<keyword evidence="3" id="KW-0378">Hydrolase</keyword>
<evidence type="ECO:0000313" key="4">
    <source>
        <dbReference type="Proteomes" id="UP000574276"/>
    </source>
</evidence>
<feature type="domain" description="CAAX prenyl protease 2/Lysostaphin resistance protein A-like" evidence="2">
    <location>
        <begin position="137"/>
        <end position="243"/>
    </location>
</feature>
<feature type="transmembrane region" description="Helical" evidence="1">
    <location>
        <begin position="202"/>
        <end position="223"/>
    </location>
</feature>
<feature type="transmembrane region" description="Helical" evidence="1">
    <location>
        <begin position="173"/>
        <end position="190"/>
    </location>
</feature>
<keyword evidence="3" id="KW-0482">Metalloprotease</keyword>
<dbReference type="GO" id="GO:0080120">
    <property type="term" value="P:CAAX-box protein maturation"/>
    <property type="evidence" value="ECO:0007669"/>
    <property type="project" value="UniProtKB-ARBA"/>
</dbReference>
<keyword evidence="4" id="KW-1185">Reference proteome</keyword>
<sequence>MIERNRILNMEFDDSVQGYNYIDGLFAIGYYLYLMVILYVFGVVSFKTDLMSNMYRAFPKMNEQFVQNIYYIPVTIIMLLPVFIMMLLKKQKWDSIGIKGTKIAKSIALGILFSIPLVAPSFHYAILNNKKFIPVENMIWLFLYFFIEIALVEEISYRGFIQTRIQGLIKSKWLSIITVGVLFALSHIPFQMVRADKPLLDFIIQDSVHLLLTCAIHIYLVYLYTRDNNILSAIVAHALIDFVPGMFY</sequence>
<dbReference type="GO" id="GO:0006508">
    <property type="term" value="P:proteolysis"/>
    <property type="evidence" value="ECO:0007669"/>
    <property type="project" value="UniProtKB-KW"/>
</dbReference>
<dbReference type="RefSeq" id="WP_228352093.1">
    <property type="nucleotide sequence ID" value="NZ_JACEGA010000001.1"/>
</dbReference>
<dbReference type="EMBL" id="JACEGA010000001">
    <property type="protein sequence ID" value="MBB2182368.1"/>
    <property type="molecule type" value="Genomic_DNA"/>
</dbReference>
<dbReference type="AlphaFoldDB" id="A0A839JYR5"/>
<keyword evidence="1" id="KW-0472">Membrane</keyword>
<dbReference type="Proteomes" id="UP000574276">
    <property type="component" value="Unassembled WGS sequence"/>
</dbReference>
<feature type="transmembrane region" description="Helical" evidence="1">
    <location>
        <begin position="108"/>
        <end position="127"/>
    </location>
</feature>
<dbReference type="GO" id="GO:0004175">
    <property type="term" value="F:endopeptidase activity"/>
    <property type="evidence" value="ECO:0007669"/>
    <property type="project" value="UniProtKB-ARBA"/>
</dbReference>
<gene>
    <name evidence="3" type="ORF">H0486_05700</name>
</gene>
<feature type="transmembrane region" description="Helical" evidence="1">
    <location>
        <begin position="139"/>
        <end position="161"/>
    </location>
</feature>
<feature type="transmembrane region" description="Helical" evidence="1">
    <location>
        <begin position="21"/>
        <end position="46"/>
    </location>
</feature>
<reference evidence="3 4" key="1">
    <citation type="submission" date="2020-07" db="EMBL/GenBank/DDBJ databases">
        <title>Characterization and genome sequencing of isolate MD1, a novel member within the family Lachnospiraceae.</title>
        <authorList>
            <person name="Rettenmaier R."/>
            <person name="Di Bello L."/>
            <person name="Zinser C."/>
            <person name="Scheitz K."/>
            <person name="Liebl W."/>
            <person name="Zverlov V."/>
        </authorList>
    </citation>
    <scope>NUCLEOTIDE SEQUENCE [LARGE SCALE GENOMIC DNA]</scope>
    <source>
        <strain evidence="3 4">MD1</strain>
    </source>
</reference>
<keyword evidence="1" id="KW-1133">Transmembrane helix</keyword>
<evidence type="ECO:0000259" key="2">
    <source>
        <dbReference type="Pfam" id="PF02517"/>
    </source>
</evidence>
<dbReference type="GO" id="GO:0008237">
    <property type="term" value="F:metallopeptidase activity"/>
    <property type="evidence" value="ECO:0007669"/>
    <property type="project" value="UniProtKB-KW"/>
</dbReference>
<keyword evidence="1" id="KW-0812">Transmembrane</keyword>
<feature type="transmembrane region" description="Helical" evidence="1">
    <location>
        <begin position="69"/>
        <end position="88"/>
    </location>
</feature>
<evidence type="ECO:0000256" key="1">
    <source>
        <dbReference type="SAM" id="Phobius"/>
    </source>
</evidence>
<organism evidence="3 4">
    <name type="scientific">Variimorphobacter saccharofermentans</name>
    <dbReference type="NCBI Taxonomy" id="2755051"/>
    <lineage>
        <taxon>Bacteria</taxon>
        <taxon>Bacillati</taxon>
        <taxon>Bacillota</taxon>
        <taxon>Clostridia</taxon>
        <taxon>Lachnospirales</taxon>
        <taxon>Lachnospiraceae</taxon>
        <taxon>Variimorphobacter</taxon>
    </lineage>
</organism>
<evidence type="ECO:0000313" key="3">
    <source>
        <dbReference type="EMBL" id="MBB2182368.1"/>
    </source>
</evidence>
<name>A0A839JYR5_9FIRM</name>
<protein>
    <submittedName>
        <fullName evidence="3">CPBP family intramembrane metalloprotease</fullName>
    </submittedName>
</protein>